<feature type="non-terminal residue" evidence="1">
    <location>
        <position position="1"/>
    </location>
</feature>
<dbReference type="EMBL" id="GL448025">
    <property type="protein sequence ID" value="EFN85578.1"/>
    <property type="molecule type" value="Genomic_DNA"/>
</dbReference>
<dbReference type="Gene3D" id="3.30.420.10">
    <property type="entry name" value="Ribonuclease H-like superfamily/Ribonuclease H"/>
    <property type="match status" value="1"/>
</dbReference>
<dbReference type="InterPro" id="IPR036397">
    <property type="entry name" value="RNaseH_sf"/>
</dbReference>
<dbReference type="GO" id="GO:0003676">
    <property type="term" value="F:nucleic acid binding"/>
    <property type="evidence" value="ECO:0007669"/>
    <property type="project" value="InterPro"/>
</dbReference>
<sequence length="70" mass="8201">VRPEYREPGSWRLLHDNVPFHCSSIVTNFLTKNQILLLQHLTYSSDLAPCNYFLFPKLYLAMKGKRFASI</sequence>
<name>E2BFF1_HARSA</name>
<protein>
    <recommendedName>
        <fullName evidence="3">Histone-lysine N-methyltransferase SETMAR</fullName>
    </recommendedName>
</protein>
<accession>E2BFF1</accession>
<organism evidence="2">
    <name type="scientific">Harpegnathos saltator</name>
    <name type="common">Jerdon's jumping ant</name>
    <dbReference type="NCBI Taxonomy" id="610380"/>
    <lineage>
        <taxon>Eukaryota</taxon>
        <taxon>Metazoa</taxon>
        <taxon>Ecdysozoa</taxon>
        <taxon>Arthropoda</taxon>
        <taxon>Hexapoda</taxon>
        <taxon>Insecta</taxon>
        <taxon>Pterygota</taxon>
        <taxon>Neoptera</taxon>
        <taxon>Endopterygota</taxon>
        <taxon>Hymenoptera</taxon>
        <taxon>Apocrita</taxon>
        <taxon>Aculeata</taxon>
        <taxon>Formicoidea</taxon>
        <taxon>Formicidae</taxon>
        <taxon>Ponerinae</taxon>
        <taxon>Ponerini</taxon>
        <taxon>Harpegnathos</taxon>
    </lineage>
</organism>
<feature type="non-terminal residue" evidence="1">
    <location>
        <position position="70"/>
    </location>
</feature>
<dbReference type="Proteomes" id="UP000008237">
    <property type="component" value="Unassembled WGS sequence"/>
</dbReference>
<reference evidence="1 2" key="1">
    <citation type="journal article" date="2010" name="Science">
        <title>Genomic comparison of the ants Camponotus floridanus and Harpegnathos saltator.</title>
        <authorList>
            <person name="Bonasio R."/>
            <person name="Zhang G."/>
            <person name="Ye C."/>
            <person name="Mutti N.S."/>
            <person name="Fang X."/>
            <person name="Qin N."/>
            <person name="Donahue G."/>
            <person name="Yang P."/>
            <person name="Li Q."/>
            <person name="Li C."/>
            <person name="Zhang P."/>
            <person name="Huang Z."/>
            <person name="Berger S.L."/>
            <person name="Reinberg D."/>
            <person name="Wang J."/>
            <person name="Liebig J."/>
        </authorList>
    </citation>
    <scope>NUCLEOTIDE SEQUENCE [LARGE SCALE GENOMIC DNA]</scope>
    <source>
        <strain evidence="1 2">R22 G/1</strain>
    </source>
</reference>
<proteinExistence type="predicted"/>
<keyword evidence="2" id="KW-1185">Reference proteome</keyword>
<gene>
    <name evidence="1" type="ORF">EAI_05626</name>
</gene>
<dbReference type="InParanoid" id="E2BFF1"/>
<dbReference type="AlphaFoldDB" id="E2BFF1"/>
<evidence type="ECO:0000313" key="1">
    <source>
        <dbReference type="EMBL" id="EFN85578.1"/>
    </source>
</evidence>
<evidence type="ECO:0008006" key="3">
    <source>
        <dbReference type="Google" id="ProtNLM"/>
    </source>
</evidence>
<evidence type="ECO:0000313" key="2">
    <source>
        <dbReference type="Proteomes" id="UP000008237"/>
    </source>
</evidence>